<evidence type="ECO:0000259" key="1">
    <source>
        <dbReference type="Pfam" id="PF01370"/>
    </source>
</evidence>
<dbReference type="InterPro" id="IPR001509">
    <property type="entry name" value="Epimerase_deHydtase"/>
</dbReference>
<comment type="caution">
    <text evidence="2">The sequence shown here is derived from an EMBL/GenBank/DDBJ whole genome shotgun (WGS) entry which is preliminary data.</text>
</comment>
<dbReference type="Pfam" id="PF01370">
    <property type="entry name" value="Epimerase"/>
    <property type="match status" value="1"/>
</dbReference>
<reference evidence="2" key="1">
    <citation type="journal article" date="2020" name="mSystems">
        <title>Genome- and Community-Level Interaction Insights into Carbon Utilization and Element Cycling Functions of Hydrothermarchaeota in Hydrothermal Sediment.</title>
        <authorList>
            <person name="Zhou Z."/>
            <person name="Liu Y."/>
            <person name="Xu W."/>
            <person name="Pan J."/>
            <person name="Luo Z.H."/>
            <person name="Li M."/>
        </authorList>
    </citation>
    <scope>NUCLEOTIDE SEQUENCE [LARGE SCALE GENOMIC DNA]</scope>
    <source>
        <strain evidence="2">SpSt-479</strain>
    </source>
</reference>
<dbReference type="GO" id="GO:0005737">
    <property type="term" value="C:cytoplasm"/>
    <property type="evidence" value="ECO:0007669"/>
    <property type="project" value="TreeGrafter"/>
</dbReference>
<gene>
    <name evidence="2" type="ORF">ENS31_06500</name>
</gene>
<dbReference type="AlphaFoldDB" id="A0A7V2ZJN0"/>
<organism evidence="2">
    <name type="scientific">Ignavibacterium album</name>
    <dbReference type="NCBI Taxonomy" id="591197"/>
    <lineage>
        <taxon>Bacteria</taxon>
        <taxon>Pseudomonadati</taxon>
        <taxon>Ignavibacteriota</taxon>
        <taxon>Ignavibacteria</taxon>
        <taxon>Ignavibacteriales</taxon>
        <taxon>Ignavibacteriaceae</taxon>
        <taxon>Ignavibacterium</taxon>
    </lineage>
</organism>
<evidence type="ECO:0000313" key="2">
    <source>
        <dbReference type="EMBL" id="HFI91170.1"/>
    </source>
</evidence>
<dbReference type="PANTHER" id="PTHR48079:SF6">
    <property type="entry name" value="NAD(P)-BINDING DOMAIN-CONTAINING PROTEIN-RELATED"/>
    <property type="match status" value="1"/>
</dbReference>
<dbReference type="SUPFAM" id="SSF51735">
    <property type="entry name" value="NAD(P)-binding Rossmann-fold domains"/>
    <property type="match status" value="1"/>
</dbReference>
<dbReference type="InterPro" id="IPR036291">
    <property type="entry name" value="NAD(P)-bd_dom_sf"/>
</dbReference>
<dbReference type="EMBL" id="DSUJ01000008">
    <property type="protein sequence ID" value="HFI91170.1"/>
    <property type="molecule type" value="Genomic_DNA"/>
</dbReference>
<accession>A0A7V2ZJN0</accession>
<feature type="domain" description="NAD-dependent epimerase/dehydratase" evidence="1">
    <location>
        <begin position="8"/>
        <end position="228"/>
    </location>
</feature>
<dbReference type="GO" id="GO:0004029">
    <property type="term" value="F:aldehyde dehydrogenase (NAD+) activity"/>
    <property type="evidence" value="ECO:0007669"/>
    <property type="project" value="TreeGrafter"/>
</dbReference>
<sequence>MGDKQIAVVTGGTGFVGSHLVDLLIDKGFEVRCITRKSSDLRWLKGKDVKIFDCGLNDKAALKEIIRDADFVFHVAGVVKSKTKEGYFKGNVETTKTLLDATLESKANLQRFLVVSSQTVTGPSYDGKPVNEETECKPITTYGKSKLEEEKLVLSYKDKIPVTICRAPAVYGERDTEIFIYFKTFSKGLTTTIGFNEKKLSLIHVLDLVKGFYLAATNDIGKGQIYFISSEEFYTWPQINKITAKILGKKPIVIKVPHFLVYTIAAVAQFLAMFSSKPATLNIEKAKDITQQYWICDTSKAIRELGYRQTISVEEGIKRTVDWYKRMQWI</sequence>
<dbReference type="InterPro" id="IPR051783">
    <property type="entry name" value="NAD(P)-dependent_oxidoreduct"/>
</dbReference>
<proteinExistence type="predicted"/>
<protein>
    <submittedName>
        <fullName evidence="2">NAD(P)-dependent oxidoreductase</fullName>
    </submittedName>
</protein>
<name>A0A7V2ZJN0_9BACT</name>
<dbReference type="PANTHER" id="PTHR48079">
    <property type="entry name" value="PROTEIN YEEZ"/>
    <property type="match status" value="1"/>
</dbReference>
<dbReference type="Gene3D" id="3.40.50.720">
    <property type="entry name" value="NAD(P)-binding Rossmann-like Domain"/>
    <property type="match status" value="1"/>
</dbReference>